<name>A0A383ABV4_9ZZZZ</name>
<evidence type="ECO:0000313" key="1">
    <source>
        <dbReference type="EMBL" id="SVE05059.1"/>
    </source>
</evidence>
<gene>
    <name evidence="1" type="ORF">METZ01_LOCUS457913</name>
</gene>
<dbReference type="EMBL" id="UINC01190755">
    <property type="protein sequence ID" value="SVE05059.1"/>
    <property type="molecule type" value="Genomic_DNA"/>
</dbReference>
<organism evidence="1">
    <name type="scientific">marine metagenome</name>
    <dbReference type="NCBI Taxonomy" id="408172"/>
    <lineage>
        <taxon>unclassified sequences</taxon>
        <taxon>metagenomes</taxon>
        <taxon>ecological metagenomes</taxon>
    </lineage>
</organism>
<dbReference type="AlphaFoldDB" id="A0A383ABV4"/>
<protein>
    <submittedName>
        <fullName evidence="1">Uncharacterized protein</fullName>
    </submittedName>
</protein>
<sequence>MKYRFTIHAIFRARNYDIIAGSVSSNDVELMIEAKPINVVYSGKRESYSNQGSSDVSVSGIAVLISQCIRNHVSNLSRN</sequence>
<accession>A0A383ABV4</accession>
<proteinExistence type="predicted"/>
<reference evidence="1" key="1">
    <citation type="submission" date="2018-05" db="EMBL/GenBank/DDBJ databases">
        <authorList>
            <person name="Lanie J.A."/>
            <person name="Ng W.-L."/>
            <person name="Kazmierczak K.M."/>
            <person name="Andrzejewski T.M."/>
            <person name="Davidsen T.M."/>
            <person name="Wayne K.J."/>
            <person name="Tettelin H."/>
            <person name="Glass J.I."/>
            <person name="Rusch D."/>
            <person name="Podicherti R."/>
            <person name="Tsui H.-C.T."/>
            <person name="Winkler M.E."/>
        </authorList>
    </citation>
    <scope>NUCLEOTIDE SEQUENCE</scope>
</reference>